<dbReference type="Proteomes" id="UP001164250">
    <property type="component" value="Chromosome 11"/>
</dbReference>
<gene>
    <name evidence="1" type="ORF">Patl1_30323</name>
</gene>
<proteinExistence type="predicted"/>
<name>A0ACC1ABT4_9ROSI</name>
<accession>A0ACC1ABT4</accession>
<sequence length="244" mass="27492">MDNPSRPVTGYPAPNQNGHPHPPPNAAYPYAAAPPPSQPYAYNPYYQAQTPIYRRPAFVRSFLITMIALAIIFGCILFIFWLVVRPRVPEFHVTSLSVSNFSTNNSQLTANWDARVRAYNPNKKMSVYYYDVFSAINYNSVTLSRTQMPPFEQGTRNQTELTAKFAVVGSYIEEKAVNSINSERSGGSVKFDFRLEAYARFKYGGWRMRRKWARVWCDDVAVSLSSSSGSGNLVGGSRKCRVAI</sequence>
<comment type="caution">
    <text evidence="1">The sequence shown here is derived from an EMBL/GenBank/DDBJ whole genome shotgun (WGS) entry which is preliminary data.</text>
</comment>
<evidence type="ECO:0000313" key="2">
    <source>
        <dbReference type="Proteomes" id="UP001164250"/>
    </source>
</evidence>
<evidence type="ECO:0000313" key="1">
    <source>
        <dbReference type="EMBL" id="KAJ0084497.1"/>
    </source>
</evidence>
<dbReference type="EMBL" id="CM047907">
    <property type="protein sequence ID" value="KAJ0084497.1"/>
    <property type="molecule type" value="Genomic_DNA"/>
</dbReference>
<organism evidence="1 2">
    <name type="scientific">Pistacia atlantica</name>
    <dbReference type="NCBI Taxonomy" id="434234"/>
    <lineage>
        <taxon>Eukaryota</taxon>
        <taxon>Viridiplantae</taxon>
        <taxon>Streptophyta</taxon>
        <taxon>Embryophyta</taxon>
        <taxon>Tracheophyta</taxon>
        <taxon>Spermatophyta</taxon>
        <taxon>Magnoliopsida</taxon>
        <taxon>eudicotyledons</taxon>
        <taxon>Gunneridae</taxon>
        <taxon>Pentapetalae</taxon>
        <taxon>rosids</taxon>
        <taxon>malvids</taxon>
        <taxon>Sapindales</taxon>
        <taxon>Anacardiaceae</taxon>
        <taxon>Pistacia</taxon>
    </lineage>
</organism>
<keyword evidence="2" id="KW-1185">Reference proteome</keyword>
<protein>
    <submittedName>
        <fullName evidence="1">Uncharacterized protein</fullName>
    </submittedName>
</protein>
<reference evidence="2" key="1">
    <citation type="journal article" date="2023" name="G3 (Bethesda)">
        <title>Genome assembly and association tests identify interacting loci associated with vigor, precocity, and sex in interspecific pistachio rootstocks.</title>
        <authorList>
            <person name="Palmer W."/>
            <person name="Jacygrad E."/>
            <person name="Sagayaradj S."/>
            <person name="Cavanaugh K."/>
            <person name="Han R."/>
            <person name="Bertier L."/>
            <person name="Beede B."/>
            <person name="Kafkas S."/>
            <person name="Golino D."/>
            <person name="Preece J."/>
            <person name="Michelmore R."/>
        </authorList>
    </citation>
    <scope>NUCLEOTIDE SEQUENCE [LARGE SCALE GENOMIC DNA]</scope>
</reference>